<protein>
    <submittedName>
        <fullName evidence="1">Uncharacterized protein</fullName>
    </submittedName>
</protein>
<reference evidence="1 2" key="1">
    <citation type="submission" date="2020-08" db="EMBL/GenBank/DDBJ databases">
        <title>Genomic Encyclopedia of Type Strains, Phase III (KMG-III): the genomes of soil and plant-associated and newly described type strains.</title>
        <authorList>
            <person name="Whitman W."/>
        </authorList>
    </citation>
    <scope>NUCLEOTIDE SEQUENCE [LARGE SCALE GENOMIC DNA]</scope>
    <source>
        <strain evidence="1 2">CECT 8840</strain>
    </source>
</reference>
<keyword evidence="2" id="KW-1185">Reference proteome</keyword>
<dbReference type="EMBL" id="JACHJP010000011">
    <property type="protein sequence ID" value="MBB4919896.1"/>
    <property type="molecule type" value="Genomic_DNA"/>
</dbReference>
<comment type="caution">
    <text evidence="1">The sequence shown here is derived from an EMBL/GenBank/DDBJ whole genome shotgun (WGS) entry which is preliminary data.</text>
</comment>
<evidence type="ECO:0000313" key="2">
    <source>
        <dbReference type="Proteomes" id="UP000552644"/>
    </source>
</evidence>
<dbReference type="RefSeq" id="WP_184722941.1">
    <property type="nucleotide sequence ID" value="NZ_JACHJP010000011.1"/>
</dbReference>
<evidence type="ECO:0000313" key="1">
    <source>
        <dbReference type="EMBL" id="MBB4919896.1"/>
    </source>
</evidence>
<organism evidence="1 2">
    <name type="scientific">Streptosporangium saharense</name>
    <dbReference type="NCBI Taxonomy" id="1706840"/>
    <lineage>
        <taxon>Bacteria</taxon>
        <taxon>Bacillati</taxon>
        <taxon>Actinomycetota</taxon>
        <taxon>Actinomycetes</taxon>
        <taxon>Streptosporangiales</taxon>
        <taxon>Streptosporangiaceae</taxon>
        <taxon>Streptosporangium</taxon>
    </lineage>
</organism>
<accession>A0A7W7QUC2</accession>
<dbReference type="Proteomes" id="UP000552644">
    <property type="component" value="Unassembled WGS sequence"/>
</dbReference>
<sequence>MSDETRETGLTPVKDPRRWAAHQCFGVFELLFEVHASYEDLLGTLDEGLLQVAKFVARDTVVRALAVRSLLREGFPPDEHDVLADPYAGLDAEEVERGLATARAVARATDIDAAREAAARVGEYVAELERDLGFTVPPASIRGPSGLFPALRLTRTLLPLNEASGLPTAFPAAWT</sequence>
<name>A0A7W7QUC2_9ACTN</name>
<proteinExistence type="predicted"/>
<dbReference type="AlphaFoldDB" id="A0A7W7QUC2"/>
<gene>
    <name evidence="1" type="ORF">FHS44_007040</name>
</gene>